<keyword evidence="4" id="KW-1185">Reference proteome</keyword>
<comment type="similarity">
    <text evidence="1">Belongs to the carbon-nitrogen hydrolase superfamily. NIT1/NIT2 family.</text>
</comment>
<dbReference type="InterPro" id="IPR003010">
    <property type="entry name" value="C-N_Hydrolase"/>
</dbReference>
<dbReference type="RefSeq" id="WP_084540761.1">
    <property type="nucleotide sequence ID" value="NZ_FQXS01000029.1"/>
</dbReference>
<gene>
    <name evidence="3" type="ORF">SAMN02745124_03725</name>
</gene>
<name>A0A1M5Y7S7_9BACT</name>
<evidence type="ECO:0000313" key="3">
    <source>
        <dbReference type="EMBL" id="SHI08026.1"/>
    </source>
</evidence>
<dbReference type="OrthoDB" id="9795543at2"/>
<proteinExistence type="inferred from homology"/>
<dbReference type="Gene3D" id="3.60.110.10">
    <property type="entry name" value="Carbon-nitrogen hydrolase"/>
    <property type="match status" value="1"/>
</dbReference>
<dbReference type="STRING" id="1121409.SAMN02745124_03725"/>
<dbReference type="PANTHER" id="PTHR23088:SF27">
    <property type="entry name" value="DEAMINATED GLUTATHIONE AMIDASE"/>
    <property type="match status" value="1"/>
</dbReference>
<dbReference type="Proteomes" id="UP000184139">
    <property type="component" value="Unassembled WGS sequence"/>
</dbReference>
<keyword evidence="3" id="KW-0378">Hydrolase</keyword>
<accession>A0A1M5Y7S7</accession>
<dbReference type="PROSITE" id="PS50263">
    <property type="entry name" value="CN_HYDROLASE"/>
    <property type="match status" value="1"/>
</dbReference>
<evidence type="ECO:0000313" key="4">
    <source>
        <dbReference type="Proteomes" id="UP000184139"/>
    </source>
</evidence>
<dbReference type="PANTHER" id="PTHR23088">
    <property type="entry name" value="NITRILASE-RELATED"/>
    <property type="match status" value="1"/>
</dbReference>
<sequence length="265" mass="28584">MTVKLILAQTAGSVSVRENIETARRLIGQAAQAGGDLIVFPEMFMALPQSGQPLGSVAEPIDGPFATALSELARAHRIAVASGFWEKADQEPDKAVNAAVVFDDHGDLLASYRKIHLFNALSVRESDTMIGGRTPPPIFSVGSLQVGLAICYDLRFPELFRYLAGHGADLVIVPSAWYAGPMKEEHWLTLLQARAIENTCYMAGVNLCGTSFAARSAIFDPYGVTLATAGEGETLLTGSVSSKRVREIREKLPTLSHVQSHLFQD</sequence>
<evidence type="ECO:0000259" key="2">
    <source>
        <dbReference type="PROSITE" id="PS50263"/>
    </source>
</evidence>
<dbReference type="CDD" id="cd07581">
    <property type="entry name" value="nitrilase_3"/>
    <property type="match status" value="1"/>
</dbReference>
<dbReference type="Pfam" id="PF00795">
    <property type="entry name" value="CN_hydrolase"/>
    <property type="match status" value="1"/>
</dbReference>
<reference evidence="3 4" key="1">
    <citation type="submission" date="2016-11" db="EMBL/GenBank/DDBJ databases">
        <authorList>
            <person name="Jaros S."/>
            <person name="Januszkiewicz K."/>
            <person name="Wedrychowicz H."/>
        </authorList>
    </citation>
    <scope>NUCLEOTIDE SEQUENCE [LARGE SCALE GENOMIC DNA]</scope>
    <source>
        <strain evidence="3 4">DSM 9705</strain>
    </source>
</reference>
<organism evidence="3 4">
    <name type="scientific">Desulfofustis glycolicus DSM 9705</name>
    <dbReference type="NCBI Taxonomy" id="1121409"/>
    <lineage>
        <taxon>Bacteria</taxon>
        <taxon>Pseudomonadati</taxon>
        <taxon>Thermodesulfobacteriota</taxon>
        <taxon>Desulfobulbia</taxon>
        <taxon>Desulfobulbales</taxon>
        <taxon>Desulfocapsaceae</taxon>
        <taxon>Desulfofustis</taxon>
    </lineage>
</organism>
<feature type="domain" description="CN hydrolase" evidence="2">
    <location>
        <begin position="3"/>
        <end position="242"/>
    </location>
</feature>
<dbReference type="PROSITE" id="PS01227">
    <property type="entry name" value="UPF0012"/>
    <property type="match status" value="1"/>
</dbReference>
<dbReference type="GO" id="GO:0016787">
    <property type="term" value="F:hydrolase activity"/>
    <property type="evidence" value="ECO:0007669"/>
    <property type="project" value="UniProtKB-KW"/>
</dbReference>
<dbReference type="EMBL" id="FQXS01000029">
    <property type="protein sequence ID" value="SHI08026.1"/>
    <property type="molecule type" value="Genomic_DNA"/>
</dbReference>
<dbReference type="SUPFAM" id="SSF56317">
    <property type="entry name" value="Carbon-nitrogen hydrolase"/>
    <property type="match status" value="1"/>
</dbReference>
<protein>
    <submittedName>
        <fullName evidence="3">Predicted amidohydrolase</fullName>
    </submittedName>
</protein>
<evidence type="ECO:0000256" key="1">
    <source>
        <dbReference type="ARBA" id="ARBA00010613"/>
    </source>
</evidence>
<dbReference type="AlphaFoldDB" id="A0A1M5Y7S7"/>
<dbReference type="InterPro" id="IPR036526">
    <property type="entry name" value="C-N_Hydrolase_sf"/>
</dbReference>
<dbReference type="InterPro" id="IPR001110">
    <property type="entry name" value="UPF0012_CS"/>
</dbReference>